<reference evidence="1 2" key="1">
    <citation type="journal article" date="2019" name="Int. J. Syst. Evol. Microbiol.">
        <title>The Global Catalogue of Microorganisms (GCM) 10K type strain sequencing project: providing services to taxonomists for standard genome sequencing and annotation.</title>
        <authorList>
            <consortium name="The Broad Institute Genomics Platform"/>
            <consortium name="The Broad Institute Genome Sequencing Center for Infectious Disease"/>
            <person name="Wu L."/>
            <person name="Ma J."/>
        </authorList>
    </citation>
    <scope>NUCLEOTIDE SEQUENCE [LARGE SCALE GENOMIC DNA]</scope>
    <source>
        <strain evidence="1 2">JCM 3325</strain>
    </source>
</reference>
<proteinExistence type="predicted"/>
<dbReference type="InterPro" id="IPR011032">
    <property type="entry name" value="GroES-like_sf"/>
</dbReference>
<dbReference type="EMBL" id="BAAARW010000005">
    <property type="protein sequence ID" value="GAA2408319.1"/>
    <property type="molecule type" value="Genomic_DNA"/>
</dbReference>
<organism evidence="1 2">
    <name type="scientific">Actinomadura vinacea</name>
    <dbReference type="NCBI Taxonomy" id="115336"/>
    <lineage>
        <taxon>Bacteria</taxon>
        <taxon>Bacillati</taxon>
        <taxon>Actinomycetota</taxon>
        <taxon>Actinomycetes</taxon>
        <taxon>Streptosporangiales</taxon>
        <taxon>Thermomonosporaceae</taxon>
        <taxon>Actinomadura</taxon>
    </lineage>
</organism>
<gene>
    <name evidence="1" type="ORF">GCM10010191_16030</name>
</gene>
<dbReference type="RefSeq" id="WP_344587945.1">
    <property type="nucleotide sequence ID" value="NZ_BAAARW010000005.1"/>
</dbReference>
<dbReference type="SUPFAM" id="SSF50129">
    <property type="entry name" value="GroES-like"/>
    <property type="match status" value="1"/>
</dbReference>
<keyword evidence="2" id="KW-1185">Reference proteome</keyword>
<sequence length="44" mass="4180">MKPPVPQAGELLVKVAASSVNGFDLGAAGAGTLGKIAVTVATTA</sequence>
<accession>A0ABN3ILL6</accession>
<protein>
    <recommendedName>
        <fullName evidence="3">NAD(P)-dependent alcohol dehydrogenase</fullName>
    </recommendedName>
</protein>
<dbReference type="Proteomes" id="UP001501231">
    <property type="component" value="Unassembled WGS sequence"/>
</dbReference>
<evidence type="ECO:0000313" key="1">
    <source>
        <dbReference type="EMBL" id="GAA2408319.1"/>
    </source>
</evidence>
<evidence type="ECO:0008006" key="3">
    <source>
        <dbReference type="Google" id="ProtNLM"/>
    </source>
</evidence>
<name>A0ABN3ILL6_9ACTN</name>
<comment type="caution">
    <text evidence="1">The sequence shown here is derived from an EMBL/GenBank/DDBJ whole genome shotgun (WGS) entry which is preliminary data.</text>
</comment>
<evidence type="ECO:0000313" key="2">
    <source>
        <dbReference type="Proteomes" id="UP001501231"/>
    </source>
</evidence>
<dbReference type="Gene3D" id="3.90.180.10">
    <property type="entry name" value="Medium-chain alcohol dehydrogenases, catalytic domain"/>
    <property type="match status" value="1"/>
</dbReference>